<dbReference type="Proteomes" id="UP000024635">
    <property type="component" value="Unassembled WGS sequence"/>
</dbReference>
<sequence>MISNAIIYCIRDSVSSKNYLFHDWSKFVLPSNFSSEHVLRDKSDHPGQAGIQLKEAKDNPGERIQQIVPQKKNRPCWCWVCDWVASRKFSDFDSGEDGRRDIAANLKHSKFIQKEKTARKNGRQTSDGKQCE</sequence>
<evidence type="ECO:0000313" key="2">
    <source>
        <dbReference type="EMBL" id="EYC00493.1"/>
    </source>
</evidence>
<protein>
    <submittedName>
        <fullName evidence="2">Uncharacterized protein</fullName>
    </submittedName>
</protein>
<gene>
    <name evidence="2" type="primary">Acey_s0115.g501</name>
    <name evidence="2" type="ORF">Y032_0115g501</name>
</gene>
<keyword evidence="3" id="KW-1185">Reference proteome</keyword>
<reference evidence="3" key="1">
    <citation type="journal article" date="2015" name="Nat. Genet.">
        <title>The genome and transcriptome of the zoonotic hookworm Ancylostoma ceylanicum identify infection-specific gene families.</title>
        <authorList>
            <person name="Schwarz E.M."/>
            <person name="Hu Y."/>
            <person name="Antoshechkin I."/>
            <person name="Miller M.M."/>
            <person name="Sternberg P.W."/>
            <person name="Aroian R.V."/>
        </authorList>
    </citation>
    <scope>NUCLEOTIDE SEQUENCE</scope>
    <source>
        <strain evidence="3">HY135</strain>
    </source>
</reference>
<organism evidence="2 3">
    <name type="scientific">Ancylostoma ceylanicum</name>
    <dbReference type="NCBI Taxonomy" id="53326"/>
    <lineage>
        <taxon>Eukaryota</taxon>
        <taxon>Metazoa</taxon>
        <taxon>Ecdysozoa</taxon>
        <taxon>Nematoda</taxon>
        <taxon>Chromadorea</taxon>
        <taxon>Rhabditida</taxon>
        <taxon>Rhabditina</taxon>
        <taxon>Rhabditomorpha</taxon>
        <taxon>Strongyloidea</taxon>
        <taxon>Ancylostomatidae</taxon>
        <taxon>Ancylostomatinae</taxon>
        <taxon>Ancylostoma</taxon>
    </lineage>
</organism>
<comment type="caution">
    <text evidence="2">The sequence shown here is derived from an EMBL/GenBank/DDBJ whole genome shotgun (WGS) entry which is preliminary data.</text>
</comment>
<feature type="compositionally biased region" description="Polar residues" evidence="1">
    <location>
        <begin position="123"/>
        <end position="132"/>
    </location>
</feature>
<dbReference type="EMBL" id="JARK01001451">
    <property type="protein sequence ID" value="EYC00493.1"/>
    <property type="molecule type" value="Genomic_DNA"/>
</dbReference>
<name>A0A016TCY0_9BILA</name>
<dbReference type="AlphaFoldDB" id="A0A016TCY0"/>
<evidence type="ECO:0000313" key="3">
    <source>
        <dbReference type="Proteomes" id="UP000024635"/>
    </source>
</evidence>
<accession>A0A016TCY0</accession>
<feature type="region of interest" description="Disordered" evidence="1">
    <location>
        <begin position="113"/>
        <end position="132"/>
    </location>
</feature>
<evidence type="ECO:0000256" key="1">
    <source>
        <dbReference type="SAM" id="MobiDB-lite"/>
    </source>
</evidence>
<proteinExistence type="predicted"/>